<feature type="domain" description="YncI copper-binding" evidence="4">
    <location>
        <begin position="17"/>
        <end position="136"/>
    </location>
</feature>
<evidence type="ECO:0000313" key="5">
    <source>
        <dbReference type="EMBL" id="QKG85869.1"/>
    </source>
</evidence>
<dbReference type="Gene3D" id="2.60.40.2230">
    <property type="entry name" value="Uncharacterised protein YcnI-like PF07987, DUF1775"/>
    <property type="match status" value="1"/>
</dbReference>
<proteinExistence type="predicted"/>
<protein>
    <submittedName>
        <fullName evidence="5">YcnI family protein</fullName>
    </submittedName>
</protein>
<feature type="signal peptide" evidence="3">
    <location>
        <begin position="1"/>
        <end position="16"/>
    </location>
</feature>
<name>A0A7D3XQ02_9BACL</name>
<dbReference type="EMBL" id="CP048104">
    <property type="protein sequence ID" value="QKG85869.1"/>
    <property type="molecule type" value="Genomic_DNA"/>
</dbReference>
<dbReference type="KEGG" id="kpul:GXN76_03040"/>
<feature type="chain" id="PRO_5029003097" evidence="3">
    <location>
        <begin position="17"/>
        <end position="199"/>
    </location>
</feature>
<reference evidence="5 6" key="1">
    <citation type="submission" date="2020-01" db="EMBL/GenBank/DDBJ databases">
        <authorList>
            <person name="Gulvik C.A."/>
            <person name="Batra D.G."/>
        </authorList>
    </citation>
    <scope>NUCLEOTIDE SEQUENCE [LARGE SCALE GENOMIC DNA]</scope>
    <source>
        <strain evidence="5 6">W9323</strain>
    </source>
</reference>
<accession>A0A7D3XQ02</accession>
<evidence type="ECO:0000256" key="2">
    <source>
        <dbReference type="SAM" id="Phobius"/>
    </source>
</evidence>
<evidence type="ECO:0000256" key="1">
    <source>
        <dbReference type="SAM" id="MobiDB-lite"/>
    </source>
</evidence>
<dbReference type="InterPro" id="IPR038507">
    <property type="entry name" value="YcnI-like_sf"/>
</dbReference>
<dbReference type="AlphaFoldDB" id="A0A7D3XQ02"/>
<evidence type="ECO:0000259" key="4">
    <source>
        <dbReference type="Pfam" id="PF07987"/>
    </source>
</evidence>
<keyword evidence="6" id="KW-1185">Reference proteome</keyword>
<sequence>MLSAVLFFVLIPGAFAHVTVQPGESTTGAYEKYTVRVPVEKDIPTTEVELKVPKNVEVISIMPVPSWDYKLKKDDDDRITSVTWKAKGSGIRAGEFTEFSFVGVNPEEEGEVAWKAQQTYEDGSVVKWVGEPDSNEPASITQIKPGDSSHSHSHDVATQAVNKTESKEGDSSNPFSLLPSVLAGIAIVLSLIALLRKKA</sequence>
<keyword evidence="3" id="KW-0732">Signal</keyword>
<organism evidence="5 6">
    <name type="scientific">Kroppenstedtia pulmonis</name>
    <dbReference type="NCBI Taxonomy" id="1380685"/>
    <lineage>
        <taxon>Bacteria</taxon>
        <taxon>Bacillati</taxon>
        <taxon>Bacillota</taxon>
        <taxon>Bacilli</taxon>
        <taxon>Bacillales</taxon>
        <taxon>Thermoactinomycetaceae</taxon>
        <taxon>Kroppenstedtia</taxon>
    </lineage>
</organism>
<keyword evidence="2" id="KW-0472">Membrane</keyword>
<keyword evidence="2" id="KW-1133">Transmembrane helix</keyword>
<dbReference type="InterPro" id="IPR012533">
    <property type="entry name" value="YcnI-copper_dom"/>
</dbReference>
<dbReference type="Proteomes" id="UP000503088">
    <property type="component" value="Chromosome"/>
</dbReference>
<evidence type="ECO:0000256" key="3">
    <source>
        <dbReference type="SAM" id="SignalP"/>
    </source>
</evidence>
<dbReference type="Pfam" id="PF07987">
    <property type="entry name" value="DUF1775"/>
    <property type="match status" value="1"/>
</dbReference>
<evidence type="ECO:0000313" key="6">
    <source>
        <dbReference type="Proteomes" id="UP000503088"/>
    </source>
</evidence>
<keyword evidence="2" id="KW-0812">Transmembrane</keyword>
<dbReference type="CDD" id="cd08545">
    <property type="entry name" value="YcnI_like"/>
    <property type="match status" value="1"/>
</dbReference>
<gene>
    <name evidence="5" type="ORF">GXN76_03040</name>
</gene>
<feature type="region of interest" description="Disordered" evidence="1">
    <location>
        <begin position="131"/>
        <end position="173"/>
    </location>
</feature>
<feature type="transmembrane region" description="Helical" evidence="2">
    <location>
        <begin position="175"/>
        <end position="195"/>
    </location>
</feature>